<dbReference type="EMBL" id="CM000440">
    <property type="protein sequence ID" value="EDK89438.1"/>
    <property type="molecule type" value="Genomic_DNA"/>
</dbReference>
<name>A5TX13_FUSNP</name>
<accession>A5TX13</accession>
<gene>
    <name evidence="1" type="ORF">FNP_1664</name>
</gene>
<organism evidence="1">
    <name type="scientific">Fusobacterium polymorphum ATCC 10953</name>
    <dbReference type="NCBI Taxonomy" id="393480"/>
    <lineage>
        <taxon>Bacteria</taxon>
        <taxon>Fusobacteriati</taxon>
        <taxon>Fusobacteriota</taxon>
        <taxon>Fusobacteriia</taxon>
        <taxon>Fusobacteriales</taxon>
        <taxon>Fusobacteriaceae</taxon>
        <taxon>Fusobacterium</taxon>
    </lineage>
</organism>
<dbReference type="HOGENOM" id="CLU_219725_0_0_0"/>
<dbReference type="Proteomes" id="UP000001921">
    <property type="component" value="Chromosome"/>
</dbReference>
<evidence type="ECO:0000313" key="1">
    <source>
        <dbReference type="EMBL" id="EDK89438.1"/>
    </source>
</evidence>
<reference evidence="1" key="1">
    <citation type="submission" date="2006-07" db="EMBL/GenBank/DDBJ databases">
        <authorList>
            <person name="Qin X."/>
            <person name="Weinstock G.M."/>
        </authorList>
    </citation>
    <scope>NUCLEOTIDE SEQUENCE [LARGE SCALE GENOMIC DNA]</scope>
    <source>
        <strain evidence="1">ATCC 10953</strain>
    </source>
</reference>
<dbReference type="AlphaFoldDB" id="A5TX13"/>
<proteinExistence type="predicted"/>
<sequence>MHYKILIKYWNKEELQGLTLKRAVEKIKEMEEK</sequence>
<reference evidence="1" key="2">
    <citation type="submission" date="2007-05" db="EMBL/GenBank/DDBJ databases">
        <title>Genome sequence of Fusobacterium nucleatum subspecies polymorphum - a genetically tractable Fusobacterium.</title>
        <authorList>
            <person name="Karpathy S.E."/>
            <person name="Xiang Q."/>
            <person name="Gioia J."/>
            <person name="Jiang H."/>
            <person name="Liu Y."/>
            <person name="Petrosino J.F."/>
            <person name="Yerrapragada S."/>
            <person name="Fox G.E."/>
            <person name="Kinder Haake S."/>
            <person name="Weinstock G.M."/>
            <person name="Highlander S.K."/>
        </authorList>
    </citation>
    <scope>NUCLEOTIDE SEQUENCE [LARGE SCALE GENOMIC DNA]</scope>
    <source>
        <strain evidence="1">ATCC 10953</strain>
    </source>
</reference>
<protein>
    <submittedName>
        <fullName evidence="1">Uncharacterized protein</fullName>
    </submittedName>
</protein>